<proteinExistence type="predicted"/>
<protein>
    <recommendedName>
        <fullName evidence="3">Cytoplasmic protein</fullName>
    </recommendedName>
</protein>
<evidence type="ECO:0008006" key="3">
    <source>
        <dbReference type="Google" id="ProtNLM"/>
    </source>
</evidence>
<reference evidence="1 2" key="1">
    <citation type="submission" date="2023-11" db="EMBL/GenBank/DDBJ databases">
        <title>MicrobeMod: A computational toolkit for identifying prokaryotic methylation and restriction-modification with nanopore sequencing.</title>
        <authorList>
            <person name="Crits-Christoph A."/>
            <person name="Kang S.C."/>
            <person name="Lee H."/>
            <person name="Ostrov N."/>
        </authorList>
    </citation>
    <scope>NUCLEOTIDE SEQUENCE [LARGE SCALE GENOMIC DNA]</scope>
    <source>
        <strain evidence="1 2">ATCC BAA-571</strain>
    </source>
</reference>
<gene>
    <name evidence="1" type="ORF">SIM71_15615</name>
</gene>
<dbReference type="RefSeq" id="WP_139203102.1">
    <property type="nucleotide sequence ID" value="NZ_CBCSET010000008.1"/>
</dbReference>
<evidence type="ECO:0000313" key="2">
    <source>
        <dbReference type="Proteomes" id="UP001278050"/>
    </source>
</evidence>
<evidence type="ECO:0000313" key="1">
    <source>
        <dbReference type="EMBL" id="MDX5993496.1"/>
    </source>
</evidence>
<accession>A0ABU4Q5Z0</accession>
<name>A0ABU4Q5Z0_9GAMM</name>
<dbReference type="EMBL" id="JAWXXP010000001">
    <property type="protein sequence ID" value="MDX5993496.1"/>
    <property type="molecule type" value="Genomic_DNA"/>
</dbReference>
<dbReference type="Proteomes" id="UP001278050">
    <property type="component" value="Unassembled WGS sequence"/>
</dbReference>
<sequence length="88" mass="10236">MNNEVAEKISILMMQINAQLNDSIALVRDNCTQEEFDSYRRGAAKVMAEILLKIVNPLYSEHPELMPEALDGTYKVNPKIFEPRFYEW</sequence>
<keyword evidence="2" id="KW-1185">Reference proteome</keyword>
<comment type="caution">
    <text evidence="1">The sequence shown here is derived from an EMBL/GenBank/DDBJ whole genome shotgun (WGS) entry which is preliminary data.</text>
</comment>
<organism evidence="1 2">
    <name type="scientific">Ectopseudomonas alcaliphila</name>
    <dbReference type="NCBI Taxonomy" id="101564"/>
    <lineage>
        <taxon>Bacteria</taxon>
        <taxon>Pseudomonadati</taxon>
        <taxon>Pseudomonadota</taxon>
        <taxon>Gammaproteobacteria</taxon>
        <taxon>Pseudomonadales</taxon>
        <taxon>Pseudomonadaceae</taxon>
        <taxon>Ectopseudomonas</taxon>
    </lineage>
</organism>